<comment type="caution">
    <text evidence="3">The sequence shown here is derived from an EMBL/GenBank/DDBJ whole genome shotgun (WGS) entry which is preliminary data.</text>
</comment>
<dbReference type="PANTHER" id="PTHR48153:SF2">
    <property type="entry name" value="UFM1-SPECIFIC PROTEASE 2"/>
    <property type="match status" value="1"/>
</dbReference>
<dbReference type="Gene3D" id="3.90.70.130">
    <property type="match status" value="1"/>
</dbReference>
<keyword evidence="4" id="KW-1185">Reference proteome</keyword>
<feature type="domain" description="UFSP1/2/DUB catalytic" evidence="2">
    <location>
        <begin position="139"/>
        <end position="273"/>
    </location>
</feature>
<evidence type="ECO:0000313" key="3">
    <source>
        <dbReference type="EMBL" id="GMH77928.1"/>
    </source>
</evidence>
<dbReference type="EMBL" id="BRXW01000849">
    <property type="protein sequence ID" value="GMH77928.1"/>
    <property type="molecule type" value="Genomic_DNA"/>
</dbReference>
<sequence length="306" mass="33694">MAQVLQTDEFLIEGGSPLSSTAPAPLPGTTFPSFGAGGRQSIAILLLVLLAWVGFTELPRGPFSHAPAALLQPRSIRSPTPAPSSIPTQYQSQQLPPFHPVTFNDQSPLPPHDLNCDEVVSLNGTGYYYYSVQVPNSTFLDDYGWGCAYRAFQTILHSLNPTVAPPSILNIQQRLVDLGVWSISAIGSKTWMDPYIGAEYLRGASRPVFVDMFKESNHTLLKRHLQFALRGIRTPIMIDDGLKAFSVAGACIVDGELFSLLRLDPHIHEAQTTDYHPGMQWLPFDEVFASRVDGWTIMFPTSAETH</sequence>
<name>A0A9W7EGF6_9STRA</name>
<dbReference type="PANTHER" id="PTHR48153">
    <property type="entry name" value="UFM1-SPECIFIC PROTEASE 2"/>
    <property type="match status" value="1"/>
</dbReference>
<dbReference type="InterPro" id="IPR038765">
    <property type="entry name" value="Papain-like_cys_pep_sf"/>
</dbReference>
<dbReference type="InterPro" id="IPR012462">
    <property type="entry name" value="UFSP1/2_DUB_cat"/>
</dbReference>
<dbReference type="GO" id="GO:0071567">
    <property type="term" value="F:deUFMylase activity"/>
    <property type="evidence" value="ECO:0007669"/>
    <property type="project" value="TreeGrafter"/>
</dbReference>
<organism evidence="3 4">
    <name type="scientific">Triparma laevis f. longispina</name>
    <dbReference type="NCBI Taxonomy" id="1714387"/>
    <lineage>
        <taxon>Eukaryota</taxon>
        <taxon>Sar</taxon>
        <taxon>Stramenopiles</taxon>
        <taxon>Ochrophyta</taxon>
        <taxon>Bolidophyceae</taxon>
        <taxon>Parmales</taxon>
        <taxon>Triparmaceae</taxon>
        <taxon>Triparma</taxon>
    </lineage>
</organism>
<dbReference type="SUPFAM" id="SSF54001">
    <property type="entry name" value="Cysteine proteinases"/>
    <property type="match status" value="1"/>
</dbReference>
<evidence type="ECO:0000259" key="2">
    <source>
        <dbReference type="Pfam" id="PF07910"/>
    </source>
</evidence>
<dbReference type="AlphaFoldDB" id="A0A9W7EGF6"/>
<accession>A0A9W7EGF6</accession>
<reference evidence="4" key="1">
    <citation type="journal article" date="2023" name="Commun. Biol.">
        <title>Genome analysis of Parmales, the sister group of diatoms, reveals the evolutionary specialization of diatoms from phago-mixotrophs to photoautotrophs.</title>
        <authorList>
            <person name="Ban H."/>
            <person name="Sato S."/>
            <person name="Yoshikawa S."/>
            <person name="Yamada K."/>
            <person name="Nakamura Y."/>
            <person name="Ichinomiya M."/>
            <person name="Sato N."/>
            <person name="Blanc-Mathieu R."/>
            <person name="Endo H."/>
            <person name="Kuwata A."/>
            <person name="Ogata H."/>
        </authorList>
    </citation>
    <scope>NUCLEOTIDE SEQUENCE [LARGE SCALE GENOMIC DNA]</scope>
    <source>
        <strain evidence="4">NIES 3700</strain>
    </source>
</reference>
<gene>
    <name evidence="3" type="ORF">TrLO_g12621</name>
</gene>
<protein>
    <recommendedName>
        <fullName evidence="2">UFSP1/2/DUB catalytic domain-containing protein</fullName>
    </recommendedName>
</protein>
<dbReference type="Pfam" id="PF07910">
    <property type="entry name" value="Peptidase_C78"/>
    <property type="match status" value="1"/>
</dbReference>
<dbReference type="Proteomes" id="UP001165122">
    <property type="component" value="Unassembled WGS sequence"/>
</dbReference>
<evidence type="ECO:0000256" key="1">
    <source>
        <dbReference type="ARBA" id="ARBA00022801"/>
    </source>
</evidence>
<dbReference type="OrthoDB" id="417506at2759"/>
<evidence type="ECO:0000313" key="4">
    <source>
        <dbReference type="Proteomes" id="UP001165122"/>
    </source>
</evidence>
<keyword evidence="1" id="KW-0378">Hydrolase</keyword>
<proteinExistence type="predicted"/>